<dbReference type="AlphaFoldDB" id="A0A9J9HEV9"/>
<evidence type="ECO:0000256" key="11">
    <source>
        <dbReference type="PIRSR" id="PIRSR604329-50"/>
    </source>
</evidence>
<keyword evidence="2 10" id="KW-0349">Heme</keyword>
<keyword evidence="4 10" id="KW-0479">Metal-binding</keyword>
<dbReference type="Proteomes" id="UP000001989">
    <property type="component" value="Chromosome"/>
</dbReference>
<feature type="binding site" description="covalent" evidence="10 11">
    <location>
        <position position="125"/>
    </location>
    <ligand>
        <name>heme</name>
        <dbReference type="ChEBI" id="CHEBI:30413"/>
    </ligand>
</feature>
<dbReference type="NCBIfam" id="NF009731">
    <property type="entry name" value="PRK13254.1-5"/>
    <property type="match status" value="1"/>
</dbReference>
<feature type="topological domain" description="Cytoplasmic" evidence="10">
    <location>
        <begin position="1"/>
        <end position="9"/>
    </location>
</feature>
<name>A0A9J9HEV9_RHIWR</name>
<keyword evidence="3 10" id="KW-0812">Transmembrane</keyword>
<sequence length="155" mass="16598">MALKAKNQRLILALLAVVAIVGAALLAMSALKDQAAYFYTPADAKKDHVEVGRAVRLGGMVQKGSIEREADGVTIRFVVTDNVETVPVRFTGIVPDLFKEDSGVVAEGSFQPDGSFVATNILAKHDERYMPPQVAGEMHKTESLDADGAQQKGTK</sequence>
<reference evidence="12 13" key="1">
    <citation type="journal article" date="2010" name="J. Bacteriol.">
        <title>Genome sequence of the dioxin-mineralizing bacterium Sphingomonas wittichii RW1.</title>
        <authorList>
            <person name="Miller T.R."/>
            <person name="Delcher A.L."/>
            <person name="Salzberg S.L."/>
            <person name="Saunders E."/>
            <person name="Detter J.C."/>
            <person name="Halden R.U."/>
        </authorList>
    </citation>
    <scope>NUCLEOTIDE SEQUENCE [LARGE SCALE GENOMIC DNA]</scope>
    <source>
        <strain evidence="13">DSM 6014 / CCUG 31198 / JCM 15750 / NBRC 105917 / EY 4224 / RW1</strain>
    </source>
</reference>
<keyword evidence="5 10" id="KW-0201">Cytochrome c-type biogenesis</keyword>
<keyword evidence="13" id="KW-1185">Reference proteome</keyword>
<dbReference type="PANTHER" id="PTHR34128">
    <property type="entry name" value="CYTOCHROME C-TYPE BIOGENESIS PROTEIN CCME HOMOLOG, MITOCHONDRIAL"/>
    <property type="match status" value="1"/>
</dbReference>
<gene>
    <name evidence="10" type="primary">ccmE</name>
    <name evidence="10" type="synonym">cycJ</name>
    <name evidence="12" type="ordered locus">Swit_3989</name>
</gene>
<organism evidence="12 13">
    <name type="scientific">Rhizorhabdus wittichii (strain DSM 6014 / CCUG 31198 / JCM 15750 / NBRC 105917 / EY 4224 / RW1)</name>
    <name type="common">Sphingomonas wittichii</name>
    <dbReference type="NCBI Taxonomy" id="392499"/>
    <lineage>
        <taxon>Bacteria</taxon>
        <taxon>Pseudomonadati</taxon>
        <taxon>Pseudomonadota</taxon>
        <taxon>Alphaproteobacteria</taxon>
        <taxon>Sphingomonadales</taxon>
        <taxon>Sphingomonadaceae</taxon>
        <taxon>Rhizorhabdus</taxon>
    </lineage>
</organism>
<evidence type="ECO:0000256" key="5">
    <source>
        <dbReference type="ARBA" id="ARBA00022748"/>
    </source>
</evidence>
<keyword evidence="7 10" id="KW-1133">Transmembrane helix</keyword>
<dbReference type="SUPFAM" id="SSF82093">
    <property type="entry name" value="Heme chaperone CcmE"/>
    <property type="match status" value="1"/>
</dbReference>
<dbReference type="Pfam" id="PF03100">
    <property type="entry name" value="CcmE"/>
    <property type="match status" value="1"/>
</dbReference>
<protein>
    <recommendedName>
        <fullName evidence="10">Cytochrome c-type biogenesis protein CcmE</fullName>
    </recommendedName>
    <alternativeName>
        <fullName evidence="10">Cytochrome c maturation protein E</fullName>
    </alternativeName>
    <alternativeName>
        <fullName evidence="10">Heme chaperone CcmE</fullName>
    </alternativeName>
</protein>
<dbReference type="InterPro" id="IPR004329">
    <property type="entry name" value="CcmE"/>
</dbReference>
<evidence type="ECO:0000256" key="4">
    <source>
        <dbReference type="ARBA" id="ARBA00022723"/>
    </source>
</evidence>
<dbReference type="HAMAP" id="MF_01959">
    <property type="entry name" value="CcmE"/>
    <property type="match status" value="1"/>
</dbReference>
<dbReference type="InterPro" id="IPR036127">
    <property type="entry name" value="CcmE-like_sf"/>
</dbReference>
<feature type="binding site" description="axial binding residue" evidence="10 11">
    <location>
        <position position="129"/>
    </location>
    <ligand>
        <name>heme</name>
        <dbReference type="ChEBI" id="CHEBI:30413"/>
    </ligand>
    <ligandPart>
        <name>Fe</name>
        <dbReference type="ChEBI" id="CHEBI:18248"/>
    </ligandPart>
</feature>
<evidence type="ECO:0000256" key="8">
    <source>
        <dbReference type="ARBA" id="ARBA00023004"/>
    </source>
</evidence>
<evidence type="ECO:0000313" key="13">
    <source>
        <dbReference type="Proteomes" id="UP000001989"/>
    </source>
</evidence>
<evidence type="ECO:0000256" key="3">
    <source>
        <dbReference type="ARBA" id="ARBA00022692"/>
    </source>
</evidence>
<keyword evidence="6 10" id="KW-0735">Signal-anchor</keyword>
<dbReference type="PANTHER" id="PTHR34128:SF2">
    <property type="entry name" value="CYTOCHROME C-TYPE BIOGENESIS PROTEIN CCME HOMOLOG, MITOCHONDRIAL"/>
    <property type="match status" value="1"/>
</dbReference>
<keyword evidence="10" id="KW-1003">Cell membrane</keyword>
<feature type="topological domain" description="Periplasmic" evidence="10">
    <location>
        <begin position="31"/>
        <end position="155"/>
    </location>
</feature>
<evidence type="ECO:0000256" key="2">
    <source>
        <dbReference type="ARBA" id="ARBA00022617"/>
    </source>
</evidence>
<proteinExistence type="inferred from homology"/>
<keyword evidence="10" id="KW-0997">Cell inner membrane</keyword>
<evidence type="ECO:0000256" key="9">
    <source>
        <dbReference type="ARBA" id="ARBA00023136"/>
    </source>
</evidence>
<dbReference type="GO" id="GO:0017004">
    <property type="term" value="P:cytochrome complex assembly"/>
    <property type="evidence" value="ECO:0007669"/>
    <property type="project" value="UniProtKB-KW"/>
</dbReference>
<evidence type="ECO:0000256" key="1">
    <source>
        <dbReference type="ARBA" id="ARBA00004370"/>
    </source>
</evidence>
<keyword evidence="8 10" id="KW-0408">Iron</keyword>
<evidence type="ECO:0000256" key="7">
    <source>
        <dbReference type="ARBA" id="ARBA00022989"/>
    </source>
</evidence>
<evidence type="ECO:0000256" key="6">
    <source>
        <dbReference type="ARBA" id="ARBA00022968"/>
    </source>
</evidence>
<dbReference type="KEGG" id="swi:Swit_3989"/>
<dbReference type="GO" id="GO:0005886">
    <property type="term" value="C:plasma membrane"/>
    <property type="evidence" value="ECO:0007669"/>
    <property type="project" value="UniProtKB-SubCell"/>
</dbReference>
<dbReference type="GO" id="GO:0017003">
    <property type="term" value="P:protein-heme linkage"/>
    <property type="evidence" value="ECO:0007669"/>
    <property type="project" value="UniProtKB-UniRule"/>
</dbReference>
<comment type="subcellular location">
    <subcellularLocation>
        <location evidence="10">Cell inner membrane</location>
        <topology evidence="10">Single-pass type II membrane protein</topology>
        <orientation evidence="10">Periplasmic side</orientation>
    </subcellularLocation>
    <subcellularLocation>
        <location evidence="1">Membrane</location>
    </subcellularLocation>
</comment>
<dbReference type="GO" id="GO:0046872">
    <property type="term" value="F:metal ion binding"/>
    <property type="evidence" value="ECO:0007669"/>
    <property type="project" value="UniProtKB-KW"/>
</dbReference>
<dbReference type="Gene3D" id="2.40.50.140">
    <property type="entry name" value="Nucleic acid-binding proteins"/>
    <property type="match status" value="1"/>
</dbReference>
<comment type="function">
    <text evidence="10">Heme chaperone required for the biogenesis of c-type cytochromes. Transiently binds heme delivered by CcmC and transfers the heme to apo-cytochromes in a process facilitated by CcmF and CcmH.</text>
</comment>
<evidence type="ECO:0000313" key="12">
    <source>
        <dbReference type="EMBL" id="ABQ70334.1"/>
    </source>
</evidence>
<dbReference type="EMBL" id="CP000699">
    <property type="protein sequence ID" value="ABQ70334.1"/>
    <property type="molecule type" value="Genomic_DNA"/>
</dbReference>
<dbReference type="InterPro" id="IPR012340">
    <property type="entry name" value="NA-bd_OB-fold"/>
</dbReference>
<evidence type="ECO:0000256" key="10">
    <source>
        <dbReference type="HAMAP-Rule" id="MF_01959"/>
    </source>
</evidence>
<dbReference type="NCBIfam" id="NF009727">
    <property type="entry name" value="PRK13254.1-1"/>
    <property type="match status" value="1"/>
</dbReference>
<dbReference type="GO" id="GO:0020037">
    <property type="term" value="F:heme binding"/>
    <property type="evidence" value="ECO:0007669"/>
    <property type="project" value="InterPro"/>
</dbReference>
<keyword evidence="9 10" id="KW-0472">Membrane</keyword>
<accession>A0A9J9HEV9</accession>
<dbReference type="OrthoDB" id="9793584at2"/>
<comment type="similarity">
    <text evidence="10">Belongs to the CcmE/CycJ family.</text>
</comment>